<organism evidence="2 3">
    <name type="scientific">Artemisia annua</name>
    <name type="common">Sweet wormwood</name>
    <dbReference type="NCBI Taxonomy" id="35608"/>
    <lineage>
        <taxon>Eukaryota</taxon>
        <taxon>Viridiplantae</taxon>
        <taxon>Streptophyta</taxon>
        <taxon>Embryophyta</taxon>
        <taxon>Tracheophyta</taxon>
        <taxon>Spermatophyta</taxon>
        <taxon>Magnoliopsida</taxon>
        <taxon>eudicotyledons</taxon>
        <taxon>Gunneridae</taxon>
        <taxon>Pentapetalae</taxon>
        <taxon>asterids</taxon>
        <taxon>campanulids</taxon>
        <taxon>Asterales</taxon>
        <taxon>Asteraceae</taxon>
        <taxon>Asteroideae</taxon>
        <taxon>Anthemideae</taxon>
        <taxon>Artemisiinae</taxon>
        <taxon>Artemisia</taxon>
    </lineage>
</organism>
<evidence type="ECO:0000313" key="2">
    <source>
        <dbReference type="EMBL" id="PWA93558.1"/>
    </source>
</evidence>
<feature type="region of interest" description="Disordered" evidence="1">
    <location>
        <begin position="36"/>
        <end position="61"/>
    </location>
</feature>
<dbReference type="EMBL" id="PKPP01000376">
    <property type="protein sequence ID" value="PWA93558.1"/>
    <property type="molecule type" value="Genomic_DNA"/>
</dbReference>
<sequence>MDEYRVAMTTSSKAPDLSLDQRDPEADVVAHGLQQDPEADVVAHGPTNDTVGDQEEIGPTP</sequence>
<protein>
    <submittedName>
        <fullName evidence="2">Uncharacterized protein</fullName>
    </submittedName>
</protein>
<comment type="caution">
    <text evidence="2">The sequence shown here is derived from an EMBL/GenBank/DDBJ whole genome shotgun (WGS) entry which is preliminary data.</text>
</comment>
<name>A0A2U1Q6D3_ARTAN</name>
<keyword evidence="3" id="KW-1185">Reference proteome</keyword>
<evidence type="ECO:0000256" key="1">
    <source>
        <dbReference type="SAM" id="MobiDB-lite"/>
    </source>
</evidence>
<feature type="compositionally biased region" description="Acidic residues" evidence="1">
    <location>
        <begin position="52"/>
        <end position="61"/>
    </location>
</feature>
<accession>A0A2U1Q6D3</accession>
<proteinExistence type="predicted"/>
<evidence type="ECO:0000313" key="3">
    <source>
        <dbReference type="Proteomes" id="UP000245207"/>
    </source>
</evidence>
<dbReference type="AlphaFoldDB" id="A0A2U1Q6D3"/>
<reference evidence="2 3" key="1">
    <citation type="journal article" date="2018" name="Mol. Plant">
        <title>The genome of Artemisia annua provides insight into the evolution of Asteraceae family and artemisinin biosynthesis.</title>
        <authorList>
            <person name="Shen Q."/>
            <person name="Zhang L."/>
            <person name="Liao Z."/>
            <person name="Wang S."/>
            <person name="Yan T."/>
            <person name="Shi P."/>
            <person name="Liu M."/>
            <person name="Fu X."/>
            <person name="Pan Q."/>
            <person name="Wang Y."/>
            <person name="Lv Z."/>
            <person name="Lu X."/>
            <person name="Zhang F."/>
            <person name="Jiang W."/>
            <person name="Ma Y."/>
            <person name="Chen M."/>
            <person name="Hao X."/>
            <person name="Li L."/>
            <person name="Tang Y."/>
            <person name="Lv G."/>
            <person name="Zhou Y."/>
            <person name="Sun X."/>
            <person name="Brodelius P.E."/>
            <person name="Rose J.K.C."/>
            <person name="Tang K."/>
        </authorList>
    </citation>
    <scope>NUCLEOTIDE SEQUENCE [LARGE SCALE GENOMIC DNA]</scope>
    <source>
        <strain evidence="3">cv. Huhao1</strain>
        <tissue evidence="2">Leaf</tissue>
    </source>
</reference>
<dbReference type="Proteomes" id="UP000245207">
    <property type="component" value="Unassembled WGS sequence"/>
</dbReference>
<feature type="region of interest" description="Disordered" evidence="1">
    <location>
        <begin position="1"/>
        <end position="24"/>
    </location>
</feature>
<gene>
    <name evidence="2" type="ORF">CTI12_AA020550</name>
</gene>